<evidence type="ECO:0000313" key="3">
    <source>
        <dbReference type="EMBL" id="KAF2165586.1"/>
    </source>
</evidence>
<protein>
    <submittedName>
        <fullName evidence="3">Uncharacterized protein</fullName>
    </submittedName>
</protein>
<accession>A0A6A6CJI9</accession>
<keyword evidence="2" id="KW-1133">Transmembrane helix</keyword>
<evidence type="ECO:0000256" key="1">
    <source>
        <dbReference type="SAM" id="MobiDB-lite"/>
    </source>
</evidence>
<reference evidence="3" key="1">
    <citation type="journal article" date="2020" name="Stud. Mycol.">
        <title>101 Dothideomycetes genomes: a test case for predicting lifestyles and emergence of pathogens.</title>
        <authorList>
            <person name="Haridas S."/>
            <person name="Albert R."/>
            <person name="Binder M."/>
            <person name="Bloem J."/>
            <person name="Labutti K."/>
            <person name="Salamov A."/>
            <person name="Andreopoulos B."/>
            <person name="Baker S."/>
            <person name="Barry K."/>
            <person name="Bills G."/>
            <person name="Bluhm B."/>
            <person name="Cannon C."/>
            <person name="Castanera R."/>
            <person name="Culley D."/>
            <person name="Daum C."/>
            <person name="Ezra D."/>
            <person name="Gonzalez J."/>
            <person name="Henrissat B."/>
            <person name="Kuo A."/>
            <person name="Liang C."/>
            <person name="Lipzen A."/>
            <person name="Lutzoni F."/>
            <person name="Magnuson J."/>
            <person name="Mondo S."/>
            <person name="Nolan M."/>
            <person name="Ohm R."/>
            <person name="Pangilinan J."/>
            <person name="Park H.-J."/>
            <person name="Ramirez L."/>
            <person name="Alfaro M."/>
            <person name="Sun H."/>
            <person name="Tritt A."/>
            <person name="Yoshinaga Y."/>
            <person name="Zwiers L.-H."/>
            <person name="Turgeon B."/>
            <person name="Goodwin S."/>
            <person name="Spatafora J."/>
            <person name="Crous P."/>
            <person name="Grigoriev I."/>
        </authorList>
    </citation>
    <scope>NUCLEOTIDE SEQUENCE</scope>
    <source>
        <strain evidence="3">ATCC 36951</strain>
    </source>
</reference>
<gene>
    <name evidence="3" type="ORF">M409DRAFT_23879</name>
</gene>
<evidence type="ECO:0000256" key="2">
    <source>
        <dbReference type="SAM" id="Phobius"/>
    </source>
</evidence>
<keyword evidence="2" id="KW-0472">Membrane</keyword>
<proteinExistence type="predicted"/>
<feature type="transmembrane region" description="Helical" evidence="2">
    <location>
        <begin position="40"/>
        <end position="62"/>
    </location>
</feature>
<organism evidence="3 4">
    <name type="scientific">Zasmidium cellare ATCC 36951</name>
    <dbReference type="NCBI Taxonomy" id="1080233"/>
    <lineage>
        <taxon>Eukaryota</taxon>
        <taxon>Fungi</taxon>
        <taxon>Dikarya</taxon>
        <taxon>Ascomycota</taxon>
        <taxon>Pezizomycotina</taxon>
        <taxon>Dothideomycetes</taxon>
        <taxon>Dothideomycetidae</taxon>
        <taxon>Mycosphaerellales</taxon>
        <taxon>Mycosphaerellaceae</taxon>
        <taxon>Zasmidium</taxon>
    </lineage>
</organism>
<feature type="compositionally biased region" description="Polar residues" evidence="1">
    <location>
        <begin position="15"/>
        <end position="34"/>
    </location>
</feature>
<feature type="region of interest" description="Disordered" evidence="1">
    <location>
        <begin position="1"/>
        <end position="34"/>
    </location>
</feature>
<keyword evidence="2" id="KW-0812">Transmembrane</keyword>
<dbReference type="Proteomes" id="UP000799537">
    <property type="component" value="Unassembled WGS sequence"/>
</dbReference>
<dbReference type="GeneID" id="54560256"/>
<name>A0A6A6CJI9_ZASCE</name>
<sequence length="128" mass="13875">MHPSFYFKKPVSPDVPSSTARSSTTNFKSKQRPSTPNMQIVKLLILVLAIVTPIITSPIPLFTRGDADKVAAGQQSCKARLRGLVVNYSTHIGAPFRQEKFDAAIHRLQTDGGLPSSIKCYSDGDGST</sequence>
<dbReference type="AlphaFoldDB" id="A0A6A6CJI9"/>
<evidence type="ECO:0000313" key="4">
    <source>
        <dbReference type="Proteomes" id="UP000799537"/>
    </source>
</evidence>
<dbReference type="EMBL" id="ML993599">
    <property type="protein sequence ID" value="KAF2165586.1"/>
    <property type="molecule type" value="Genomic_DNA"/>
</dbReference>
<dbReference type="RefSeq" id="XP_033666475.1">
    <property type="nucleotide sequence ID" value="XM_033806984.1"/>
</dbReference>
<keyword evidence="4" id="KW-1185">Reference proteome</keyword>